<evidence type="ECO:0008006" key="3">
    <source>
        <dbReference type="Google" id="ProtNLM"/>
    </source>
</evidence>
<reference evidence="1 2" key="1">
    <citation type="submission" date="2022-03" db="EMBL/GenBank/DDBJ databases">
        <title>Complete genome analysis of Roseomonas KG 17.1 : a prolific producer of plant growth promoters.</title>
        <authorList>
            <person name="Saadouli I."/>
            <person name="Najjari A."/>
            <person name="Mosbah A."/>
            <person name="Ouzari H.I."/>
        </authorList>
    </citation>
    <scope>NUCLEOTIDE SEQUENCE [LARGE SCALE GENOMIC DNA]</scope>
    <source>
        <strain evidence="1 2">KG17-1</strain>
    </source>
</reference>
<keyword evidence="2" id="KW-1185">Reference proteome</keyword>
<protein>
    <recommendedName>
        <fullName evidence="3">Secreted protein</fullName>
    </recommendedName>
</protein>
<dbReference type="Proteomes" id="UP001201985">
    <property type="component" value="Unassembled WGS sequence"/>
</dbReference>
<dbReference type="EMBL" id="JALBUU010000125">
    <property type="protein sequence ID" value="MCI0756667.1"/>
    <property type="molecule type" value="Genomic_DNA"/>
</dbReference>
<gene>
    <name evidence="1" type="ORF">MON41_23810</name>
</gene>
<organism evidence="1 2">
    <name type="scientific">Teichococcus vastitatis</name>
    <dbReference type="NCBI Taxonomy" id="2307076"/>
    <lineage>
        <taxon>Bacteria</taxon>
        <taxon>Pseudomonadati</taxon>
        <taxon>Pseudomonadota</taxon>
        <taxon>Alphaproteobacteria</taxon>
        <taxon>Acetobacterales</taxon>
        <taxon>Roseomonadaceae</taxon>
        <taxon>Roseomonas</taxon>
    </lineage>
</organism>
<name>A0ABS9WBI7_9PROT</name>
<evidence type="ECO:0000313" key="1">
    <source>
        <dbReference type="EMBL" id="MCI0756667.1"/>
    </source>
</evidence>
<dbReference type="RefSeq" id="WP_241793969.1">
    <property type="nucleotide sequence ID" value="NZ_JALBUU010000125.1"/>
</dbReference>
<proteinExistence type="predicted"/>
<comment type="caution">
    <text evidence="1">The sequence shown here is derived from an EMBL/GenBank/DDBJ whole genome shotgun (WGS) entry which is preliminary data.</text>
</comment>
<accession>A0ABS9WBI7</accession>
<evidence type="ECO:0000313" key="2">
    <source>
        <dbReference type="Proteomes" id="UP001201985"/>
    </source>
</evidence>
<sequence length="93" mass="10400">MSLTMRERSASCLASWICVSMLCGLRGFLRRSMVTDVLMQDFHAGVDASIAHGNACIYPRAEKLRQISSIRYRCGTILPGLNPTKDMMPEQHP</sequence>